<evidence type="ECO:0000256" key="1">
    <source>
        <dbReference type="ARBA" id="ARBA00001445"/>
    </source>
</evidence>
<feature type="transmembrane region" description="Helical" evidence="7">
    <location>
        <begin position="1206"/>
        <end position="1231"/>
    </location>
</feature>
<dbReference type="EMBL" id="JAAOAO010000043">
    <property type="protein sequence ID" value="KAF5566343.1"/>
    <property type="molecule type" value="Genomic_DNA"/>
</dbReference>
<accession>A0A8H5K5K2</accession>
<dbReference type="PROSITE" id="PS50850">
    <property type="entry name" value="MFS"/>
    <property type="match status" value="1"/>
</dbReference>
<feature type="region of interest" description="Disordered" evidence="6">
    <location>
        <begin position="1482"/>
        <end position="1510"/>
    </location>
</feature>
<comment type="catalytic activity">
    <reaction evidence="1">
        <text>Hydrolysis of terminal non-reducing alpha-L-rhamnose residues in alpha-L-rhamnosides.</text>
        <dbReference type="EC" id="3.2.1.40"/>
    </reaction>
</comment>
<keyword evidence="10" id="KW-1185">Reference proteome</keyword>
<dbReference type="InterPro" id="IPR035398">
    <property type="entry name" value="Bac_rhamnosid_C"/>
</dbReference>
<dbReference type="Gene3D" id="2.60.40.10">
    <property type="entry name" value="Immunoglobulins"/>
    <property type="match status" value="1"/>
</dbReference>
<feature type="transmembrane region" description="Helical" evidence="7">
    <location>
        <begin position="1108"/>
        <end position="1130"/>
    </location>
</feature>
<dbReference type="Gene3D" id="2.60.120.260">
    <property type="entry name" value="Galactose-binding domain-like"/>
    <property type="match status" value="2"/>
</dbReference>
<dbReference type="InterPro" id="IPR020846">
    <property type="entry name" value="MFS_dom"/>
</dbReference>
<evidence type="ECO:0000256" key="5">
    <source>
        <dbReference type="ARBA" id="ARBA00023180"/>
    </source>
</evidence>
<name>A0A8H5K5K2_9HYPO</name>
<dbReference type="GO" id="GO:0030596">
    <property type="term" value="F:alpha-L-rhamnosidase activity"/>
    <property type="evidence" value="ECO:0007669"/>
    <property type="project" value="UniProtKB-EC"/>
</dbReference>
<keyword evidence="4" id="KW-0378">Hydrolase</keyword>
<evidence type="ECO:0000256" key="2">
    <source>
        <dbReference type="ARBA" id="ARBA00004141"/>
    </source>
</evidence>
<comment type="subcellular location">
    <subcellularLocation>
        <location evidence="2">Membrane</location>
        <topology evidence="2">Multi-pass membrane protein</topology>
    </subcellularLocation>
</comment>
<dbReference type="Proteomes" id="UP000574317">
    <property type="component" value="Unassembled WGS sequence"/>
</dbReference>
<dbReference type="SUPFAM" id="SSF48208">
    <property type="entry name" value="Six-hairpin glycosidases"/>
    <property type="match status" value="1"/>
</dbReference>
<dbReference type="InterPro" id="IPR008902">
    <property type="entry name" value="Rhamnosid_concanavalin"/>
</dbReference>
<feature type="compositionally biased region" description="Polar residues" evidence="6">
    <location>
        <begin position="1484"/>
        <end position="1494"/>
    </location>
</feature>
<evidence type="ECO:0000259" key="8">
    <source>
        <dbReference type="PROSITE" id="PS50850"/>
    </source>
</evidence>
<dbReference type="SUPFAM" id="SSF103473">
    <property type="entry name" value="MFS general substrate transporter"/>
    <property type="match status" value="1"/>
</dbReference>
<feature type="transmembrane region" description="Helical" evidence="7">
    <location>
        <begin position="1444"/>
        <end position="1463"/>
    </location>
</feature>
<proteinExistence type="predicted"/>
<dbReference type="Pfam" id="PF08531">
    <property type="entry name" value="Bac_rhamnosid_N"/>
    <property type="match status" value="1"/>
</dbReference>
<dbReference type="Pfam" id="PF05592">
    <property type="entry name" value="Bac_rhamnosid"/>
    <property type="match status" value="1"/>
</dbReference>
<dbReference type="Pfam" id="PF07690">
    <property type="entry name" value="MFS_1"/>
    <property type="match status" value="1"/>
</dbReference>
<sequence length="1510" mass="167044">MAHVKVVDVRFEHYRPGNTLGIDETKPRISWRFEGSSSNFKQDAYEIELTKVDPKSRQPQETKAYKVESSQAYLVPWPREEPLSSRQRYAVRVRAYLANESEPTTWSEAEFVEAGVLNRQDWAGTQLISAPWSNEQDKTLPEDLFRKQFSINGGIQSARLYITSHGVYEAEINGERVGDHFFAPGWTVYEHRLRYQAFDVTELLSDGKNCIGARVAEGWFKGRLGFEGGKRNIHGTRTALFARLEITAKDGTVSTISTDETWTTTQGPIRMAEIYDGEKYDATAEIEGWSKAGSVSGDWQKVQVLRPLSEETALVAGSAEPTRRIDTIKPISKIYTPSGRLVLDFGQNLVGYLRIRVNGRRGHKITLYHAEVLEHGELGTRPLRHCEARDTYTLRGEGEEVYEPRFTFHGFRYAQIDNWPGSQDDILEKVEAVVCHTDMEETGDFHCSDDMLNQLWSNVQWSTKGNFLSIPTDCPQRDERLGWTGDIALFAPTATFLYGCHGILNDWLKGLYYEQKKRNGIPPMVSPNTIVDGLFARVHPFAIWHDVTVLAPWALWEEHGDSEILAQQYDSCVAWLNAVPMGKEADKDHLWDSSVFQLADWLDPSAPPDAPQKSATDMMLVANAFLIHSYDIMIQIAEILGNEDTSIYKAKAATARKQYAKQYILESGRLTSDSQTAYALAICFNLLAEPSQLKSAGDRLAEIVRANEYRVGTGFAGTPFVCEALAQTNHMDVAYGMLLNKKCPSWLYPVTMGATTIWERWDSMMPDGSINPGDMTSFNHYAYGAVAKFMVERVAGLKQLTPAWTRCRVDPCVGRGITSARASHSTPHGKVSVSWKLSEGEEVQINVTVPPFTEMEVVLGNGDSDVQVVGHGECSLPTSQGADMIGREGFLKDHLGNTKTHVLTNRFGILSMTSPPQIDAIEPAPIQSHQQTPDRVEKATTAASIACTLDQPADPDTQSNSENEELQDQSQRLPFFRLILAYLCLCFCYFISYLDMNSVATSLPTISEALDAGPTVTWVGTSYLLGQLSFQPLYGRVSDITGRKPVLLFSMGCIVVGGLLCGFARTPVWLYVCRTISGIGGGGISSSVAIIVSDLVSLRSRGKYQGFISLAIGIGAASGPFVAAGLIQLTTDGWRWAFWVPSIMGAACFVLLLLLLPLKPVSGSFKEKARKIDWMGVMASIAGIVLTVMAINSGGSMLAWKNVKTISILTIGVIMLLVFIIIEAFFARIPIIPLRLFRQRSPAVLILTGFLHDFAWQSTQYFVPLYYQTVRGFTPLKSATLIVPFLLAQGLAGAASGPIMARYARYMPIWRTGFTIWTIGAGLKLLFNEHTHVAVYVVVLAVEGAGIGWVHQPGLVALQANSADEDRAVATGTRNVFRSLGGVVGIAVSTAAYYATLNKALSQSKTVPEWFRDRVLDGTWAIGDPTTAEFESAIIDARMQGFRVIFITTIPLMAICLLASFLVDDIVLKGDTAQVRMREGRRMSSLTITPTMPSDSKRDDSQQVEASKRQ</sequence>
<feature type="compositionally biased region" description="Basic and acidic residues" evidence="6">
    <location>
        <begin position="1495"/>
        <end position="1510"/>
    </location>
</feature>
<reference evidence="9 10" key="1">
    <citation type="submission" date="2020-05" db="EMBL/GenBank/DDBJ databases">
        <title>Identification and distribution of gene clusters putatively required for synthesis of sphingolipid metabolism inhibitors in phylogenetically diverse species of the filamentous fungus Fusarium.</title>
        <authorList>
            <person name="Kim H.-S."/>
            <person name="Busman M."/>
            <person name="Brown D.W."/>
            <person name="Divon H."/>
            <person name="Uhlig S."/>
            <person name="Proctor R.H."/>
        </authorList>
    </citation>
    <scope>NUCLEOTIDE SEQUENCE [LARGE SCALE GENOMIC DNA]</scope>
    <source>
        <strain evidence="9 10">NRRL 25196</strain>
    </source>
</reference>
<organism evidence="9 10">
    <name type="scientific">Fusarium napiforme</name>
    <dbReference type="NCBI Taxonomy" id="42672"/>
    <lineage>
        <taxon>Eukaryota</taxon>
        <taxon>Fungi</taxon>
        <taxon>Dikarya</taxon>
        <taxon>Ascomycota</taxon>
        <taxon>Pezizomycotina</taxon>
        <taxon>Sordariomycetes</taxon>
        <taxon>Hypocreomycetidae</taxon>
        <taxon>Hypocreales</taxon>
        <taxon>Nectriaceae</taxon>
        <taxon>Fusarium</taxon>
        <taxon>Fusarium fujikuroi species complex</taxon>
    </lineage>
</organism>
<evidence type="ECO:0000256" key="7">
    <source>
        <dbReference type="SAM" id="Phobius"/>
    </source>
</evidence>
<feature type="transmembrane region" description="Helical" evidence="7">
    <location>
        <begin position="1136"/>
        <end position="1156"/>
    </location>
</feature>
<dbReference type="InterPro" id="IPR035396">
    <property type="entry name" value="Bac_rhamnosid6H"/>
</dbReference>
<dbReference type="InterPro" id="IPR008928">
    <property type="entry name" value="6-hairpin_glycosidase_sf"/>
</dbReference>
<dbReference type="Pfam" id="PF25788">
    <property type="entry name" value="Ig_Rha78A_N"/>
    <property type="match status" value="1"/>
</dbReference>
<dbReference type="PANTHER" id="PTHR33307:SF6">
    <property type="entry name" value="ALPHA-RHAMNOSIDASE (EUROFUNG)-RELATED"/>
    <property type="match status" value="1"/>
</dbReference>
<keyword evidence="7" id="KW-0472">Membrane</keyword>
<feature type="transmembrane region" description="Helical" evidence="7">
    <location>
        <begin position="1333"/>
        <end position="1350"/>
    </location>
</feature>
<dbReference type="InterPro" id="IPR013737">
    <property type="entry name" value="Bac_rhamnosid_N"/>
</dbReference>
<protein>
    <recommendedName>
        <fullName evidence="3">alpha-L-rhamnosidase</fullName>
        <ecNumber evidence="3">3.2.1.40</ecNumber>
    </recommendedName>
</protein>
<evidence type="ECO:0000256" key="3">
    <source>
        <dbReference type="ARBA" id="ARBA00012652"/>
    </source>
</evidence>
<evidence type="ECO:0000256" key="6">
    <source>
        <dbReference type="SAM" id="MobiDB-lite"/>
    </source>
</evidence>
<dbReference type="PANTHER" id="PTHR33307">
    <property type="entry name" value="ALPHA-RHAMNOSIDASE (EUROFUNG)"/>
    <property type="match status" value="1"/>
</dbReference>
<dbReference type="Pfam" id="PF17390">
    <property type="entry name" value="Bac_rhamnosid_C"/>
    <property type="match status" value="1"/>
</dbReference>
<feature type="transmembrane region" description="Helical" evidence="7">
    <location>
        <begin position="1243"/>
        <end position="1267"/>
    </location>
</feature>
<dbReference type="Gene3D" id="1.50.10.10">
    <property type="match status" value="1"/>
</dbReference>
<dbReference type="InterPro" id="IPR036259">
    <property type="entry name" value="MFS_trans_sf"/>
</dbReference>
<keyword evidence="7" id="KW-1133">Transmembrane helix</keyword>
<feature type="transmembrane region" description="Helical" evidence="7">
    <location>
        <begin position="1309"/>
        <end position="1327"/>
    </location>
</feature>
<dbReference type="InterPro" id="IPR012341">
    <property type="entry name" value="6hp_glycosidase-like_sf"/>
</dbReference>
<dbReference type="GO" id="GO:0005975">
    <property type="term" value="P:carbohydrate metabolic process"/>
    <property type="evidence" value="ECO:0007669"/>
    <property type="project" value="InterPro"/>
</dbReference>
<dbReference type="InterPro" id="IPR013783">
    <property type="entry name" value="Ig-like_fold"/>
</dbReference>
<evidence type="ECO:0000256" key="4">
    <source>
        <dbReference type="ARBA" id="ARBA00022801"/>
    </source>
</evidence>
<feature type="domain" description="Major facilitator superfamily (MFS) profile" evidence="8">
    <location>
        <begin position="981"/>
        <end position="1468"/>
    </location>
</feature>
<dbReference type="EC" id="3.2.1.40" evidence="3"/>
<dbReference type="Pfam" id="PF17389">
    <property type="entry name" value="Bac_rhamnosid6H"/>
    <property type="match status" value="1"/>
</dbReference>
<gene>
    <name evidence="9" type="ORF">FNAPI_1203</name>
</gene>
<dbReference type="InterPro" id="IPR011701">
    <property type="entry name" value="MFS"/>
</dbReference>
<dbReference type="Gene3D" id="2.60.420.10">
    <property type="entry name" value="Maltose phosphorylase, domain 3"/>
    <property type="match status" value="1"/>
</dbReference>
<dbReference type="GO" id="GO:0016020">
    <property type="term" value="C:membrane"/>
    <property type="evidence" value="ECO:0007669"/>
    <property type="project" value="UniProtKB-SubCell"/>
</dbReference>
<evidence type="ECO:0000313" key="10">
    <source>
        <dbReference type="Proteomes" id="UP000574317"/>
    </source>
</evidence>
<keyword evidence="5" id="KW-0325">Glycoprotein</keyword>
<dbReference type="InterPro" id="IPR016007">
    <property type="entry name" value="Alpha_rhamnosid"/>
</dbReference>
<evidence type="ECO:0000313" key="9">
    <source>
        <dbReference type="EMBL" id="KAF5566343.1"/>
    </source>
</evidence>
<feature type="transmembrane region" description="Helical" evidence="7">
    <location>
        <begin position="1177"/>
        <end position="1200"/>
    </location>
</feature>
<dbReference type="Gene3D" id="1.20.1250.20">
    <property type="entry name" value="MFS general substrate transporter like domains"/>
    <property type="match status" value="1"/>
</dbReference>
<comment type="caution">
    <text evidence="9">The sequence shown here is derived from an EMBL/GenBank/DDBJ whole genome shotgun (WGS) entry which is preliminary data.</text>
</comment>
<dbReference type="GO" id="GO:0022857">
    <property type="term" value="F:transmembrane transporter activity"/>
    <property type="evidence" value="ECO:0007669"/>
    <property type="project" value="InterPro"/>
</dbReference>
<feature type="transmembrane region" description="Helical" evidence="7">
    <location>
        <begin position="1046"/>
        <end position="1070"/>
    </location>
</feature>
<feature type="transmembrane region" description="Helical" evidence="7">
    <location>
        <begin position="1076"/>
        <end position="1096"/>
    </location>
</feature>
<feature type="transmembrane region" description="Helical" evidence="7">
    <location>
        <begin position="1279"/>
        <end position="1297"/>
    </location>
</feature>
<keyword evidence="7" id="KW-0812">Transmembrane</keyword>